<proteinExistence type="predicted"/>
<protein>
    <submittedName>
        <fullName evidence="2">Uncharacterized protein</fullName>
    </submittedName>
</protein>
<keyword evidence="3" id="KW-1185">Reference proteome</keyword>
<organism evidence="2 3">
    <name type="scientific">Paraburkholderia denitrificans</name>
    <dbReference type="NCBI Taxonomy" id="694025"/>
    <lineage>
        <taxon>Bacteria</taxon>
        <taxon>Pseudomonadati</taxon>
        <taxon>Pseudomonadota</taxon>
        <taxon>Betaproteobacteria</taxon>
        <taxon>Burkholderiales</taxon>
        <taxon>Burkholderiaceae</taxon>
        <taxon>Paraburkholderia</taxon>
    </lineage>
</organism>
<evidence type="ECO:0000256" key="1">
    <source>
        <dbReference type="SAM" id="MobiDB-lite"/>
    </source>
</evidence>
<evidence type="ECO:0000313" key="2">
    <source>
        <dbReference type="EMBL" id="MFC5428069.1"/>
    </source>
</evidence>
<feature type="region of interest" description="Disordered" evidence="1">
    <location>
        <begin position="202"/>
        <end position="221"/>
    </location>
</feature>
<evidence type="ECO:0000313" key="3">
    <source>
        <dbReference type="Proteomes" id="UP001596103"/>
    </source>
</evidence>
<dbReference type="Proteomes" id="UP001596103">
    <property type="component" value="Unassembled WGS sequence"/>
</dbReference>
<reference evidence="3" key="1">
    <citation type="journal article" date="2019" name="Int. J. Syst. Evol. Microbiol.">
        <title>The Global Catalogue of Microorganisms (GCM) 10K type strain sequencing project: providing services to taxonomists for standard genome sequencing and annotation.</title>
        <authorList>
            <consortium name="The Broad Institute Genomics Platform"/>
            <consortium name="The Broad Institute Genome Sequencing Center for Infectious Disease"/>
            <person name="Wu L."/>
            <person name="Ma J."/>
        </authorList>
    </citation>
    <scope>NUCLEOTIDE SEQUENCE [LARGE SCALE GENOMIC DNA]</scope>
    <source>
        <strain evidence="3">CCUG 56042</strain>
    </source>
</reference>
<name>A0ABW0J4Z1_9BURK</name>
<dbReference type="RefSeq" id="WP_377709764.1">
    <property type="nucleotide sequence ID" value="NZ_JBHSMP010000007.1"/>
</dbReference>
<gene>
    <name evidence="2" type="ORF">ACFPTO_04485</name>
</gene>
<sequence length="221" mass="24796">MSDHLMLLPYSPLQHMTLLLLVASVARDGMHWTSPNNKENEVSCETLNGASRDFAVAVPRVVARVLGDPRAAQHIEDLISSGTIRLFLDPDHLARRCELIERQWRDETLLAGFVRAQASLPMIRRFFRTATRSRVTQLRRQLGVMAPAKPRGLTGAELDAMLETWRDCSSIPDARERYLAIHDHYDGRYTLATIFSALDAGPEQRASDCPSSTISKEPCDV</sequence>
<dbReference type="EMBL" id="JBHSMP010000007">
    <property type="protein sequence ID" value="MFC5428069.1"/>
    <property type="molecule type" value="Genomic_DNA"/>
</dbReference>
<accession>A0ABW0J4Z1</accession>
<comment type="caution">
    <text evidence="2">The sequence shown here is derived from an EMBL/GenBank/DDBJ whole genome shotgun (WGS) entry which is preliminary data.</text>
</comment>